<dbReference type="AlphaFoldDB" id="A0A2T8INF7"/>
<proteinExistence type="predicted"/>
<gene>
    <name evidence="2" type="ORF">PAHAL_5G454000</name>
</gene>
<evidence type="ECO:0000313" key="2">
    <source>
        <dbReference type="EMBL" id="PVH39203.1"/>
    </source>
</evidence>
<sequence>MSKSSFSKQSFSTANIQALRDPSPYKQLSIYETLNDMQSSTTQCIDPDRQTQQSPTYARSQEC</sequence>
<feature type="region of interest" description="Disordered" evidence="1">
    <location>
        <begin position="38"/>
        <end position="63"/>
    </location>
</feature>
<dbReference type="Gramene" id="PVH39203">
    <property type="protein sequence ID" value="PVH39203"/>
    <property type="gene ID" value="PAHAL_5G454000"/>
</dbReference>
<evidence type="ECO:0000256" key="1">
    <source>
        <dbReference type="SAM" id="MobiDB-lite"/>
    </source>
</evidence>
<organism evidence="2">
    <name type="scientific">Panicum hallii</name>
    <dbReference type="NCBI Taxonomy" id="206008"/>
    <lineage>
        <taxon>Eukaryota</taxon>
        <taxon>Viridiplantae</taxon>
        <taxon>Streptophyta</taxon>
        <taxon>Embryophyta</taxon>
        <taxon>Tracheophyta</taxon>
        <taxon>Spermatophyta</taxon>
        <taxon>Magnoliopsida</taxon>
        <taxon>Liliopsida</taxon>
        <taxon>Poales</taxon>
        <taxon>Poaceae</taxon>
        <taxon>PACMAD clade</taxon>
        <taxon>Panicoideae</taxon>
        <taxon>Panicodae</taxon>
        <taxon>Paniceae</taxon>
        <taxon>Panicinae</taxon>
        <taxon>Panicum</taxon>
        <taxon>Panicum sect. Panicum</taxon>
    </lineage>
</organism>
<reference evidence="2" key="1">
    <citation type="submission" date="2018-04" db="EMBL/GenBank/DDBJ databases">
        <title>WGS assembly of Panicum hallii.</title>
        <authorList>
            <person name="Lovell J."/>
            <person name="Jenkins J."/>
            <person name="Lowry D."/>
            <person name="Mamidi S."/>
            <person name="Sreedasyam A."/>
            <person name="Weng X."/>
            <person name="Barry K."/>
            <person name="Bonette J."/>
            <person name="Campitelli B."/>
            <person name="Daum C."/>
            <person name="Gordon S."/>
            <person name="Gould B."/>
            <person name="Lipzen A."/>
            <person name="Macqueen A."/>
            <person name="Palacio-Mejia J."/>
            <person name="Plott C."/>
            <person name="Shakirov E."/>
            <person name="Shu S."/>
            <person name="Yoshinaga Y."/>
            <person name="Zane M."/>
            <person name="Rokhsar D."/>
            <person name="Grimwood J."/>
            <person name="Schmutz J."/>
            <person name="Juenger T."/>
        </authorList>
    </citation>
    <scope>NUCLEOTIDE SEQUENCE [LARGE SCALE GENOMIC DNA]</scope>
    <source>
        <strain evidence="2">FIL2</strain>
    </source>
</reference>
<dbReference type="EMBL" id="CM008050">
    <property type="protein sequence ID" value="PVH39203.1"/>
    <property type="molecule type" value="Genomic_DNA"/>
</dbReference>
<protein>
    <submittedName>
        <fullName evidence="2">Uncharacterized protein</fullName>
    </submittedName>
</protein>
<accession>A0A2T8INF7</accession>
<name>A0A2T8INF7_9POAL</name>
<dbReference type="Proteomes" id="UP000243499">
    <property type="component" value="Chromosome 5"/>
</dbReference>